<sequence length="104" mass="12044">MRSTAVGRRSTRVTVRYYSSNMHYSHGIPYTRSERAEGPFVRVEVNSENFTSFAWVFDLDPEKWKLLPSMILSLLLIRMKATKSCNVYIADPILLRQEATLKLS</sequence>
<protein>
    <submittedName>
        <fullName evidence="1">Uncharacterized protein</fullName>
    </submittedName>
</protein>
<accession>A0A7J6U9F1</accession>
<name>A0A7J6U9F1_PEROL</name>
<evidence type="ECO:0000313" key="2">
    <source>
        <dbReference type="Proteomes" id="UP000553632"/>
    </source>
</evidence>
<dbReference type="Proteomes" id="UP000553632">
    <property type="component" value="Unassembled WGS sequence"/>
</dbReference>
<organism evidence="1 2">
    <name type="scientific">Perkinsus olseni</name>
    <name type="common">Perkinsus atlanticus</name>
    <dbReference type="NCBI Taxonomy" id="32597"/>
    <lineage>
        <taxon>Eukaryota</taxon>
        <taxon>Sar</taxon>
        <taxon>Alveolata</taxon>
        <taxon>Perkinsozoa</taxon>
        <taxon>Perkinsea</taxon>
        <taxon>Perkinsida</taxon>
        <taxon>Perkinsidae</taxon>
        <taxon>Perkinsus</taxon>
    </lineage>
</organism>
<dbReference type="EMBL" id="JABANO010005502">
    <property type="protein sequence ID" value="KAF4753407.1"/>
    <property type="molecule type" value="Genomic_DNA"/>
</dbReference>
<proteinExistence type="predicted"/>
<gene>
    <name evidence="1" type="ORF">FOZ63_009979</name>
</gene>
<comment type="caution">
    <text evidence="1">The sequence shown here is derived from an EMBL/GenBank/DDBJ whole genome shotgun (WGS) entry which is preliminary data.</text>
</comment>
<dbReference type="AlphaFoldDB" id="A0A7J6U9F1"/>
<evidence type="ECO:0000313" key="1">
    <source>
        <dbReference type="EMBL" id="KAF4753407.1"/>
    </source>
</evidence>
<reference evidence="1 2" key="1">
    <citation type="submission" date="2020-04" db="EMBL/GenBank/DDBJ databases">
        <title>Perkinsus olseni comparative genomics.</title>
        <authorList>
            <person name="Bogema D.R."/>
        </authorList>
    </citation>
    <scope>NUCLEOTIDE SEQUENCE [LARGE SCALE GENOMIC DNA]</scope>
    <source>
        <strain evidence="1 2">ATCC PRA-207</strain>
    </source>
</reference>
<keyword evidence="2" id="KW-1185">Reference proteome</keyword>